<dbReference type="FunFam" id="3.40.640.10:FF:000024">
    <property type="entry name" value="Kynurenine--oxoglutarate transaminase 3"/>
    <property type="match status" value="1"/>
</dbReference>
<dbReference type="SUPFAM" id="SSF53383">
    <property type="entry name" value="PLP-dependent transferases"/>
    <property type="match status" value="1"/>
</dbReference>
<keyword evidence="5" id="KW-0663">Pyridoxal phosphate</keyword>
<dbReference type="InterPro" id="IPR015422">
    <property type="entry name" value="PyrdxlP-dep_Trfase_small"/>
</dbReference>
<keyword evidence="4 7" id="KW-0808">Transferase</keyword>
<comment type="similarity">
    <text evidence="2">Belongs to the class-I pyridoxal-phosphate-dependent aminotransferase family.</text>
</comment>
<dbReference type="InterPro" id="IPR015424">
    <property type="entry name" value="PyrdxlP-dep_Trfase"/>
</dbReference>
<proteinExistence type="inferred from homology"/>
<dbReference type="PANTHER" id="PTHR43807:SF20">
    <property type="entry name" value="FI04487P"/>
    <property type="match status" value="1"/>
</dbReference>
<dbReference type="InterPro" id="IPR015421">
    <property type="entry name" value="PyrdxlP-dep_Trfase_major"/>
</dbReference>
<dbReference type="Pfam" id="PF00155">
    <property type="entry name" value="Aminotran_1_2"/>
    <property type="match status" value="1"/>
</dbReference>
<dbReference type="AlphaFoldDB" id="A0A8G2BEG2"/>
<accession>A0A8G2BEG2</accession>
<evidence type="ECO:0000256" key="5">
    <source>
        <dbReference type="ARBA" id="ARBA00022898"/>
    </source>
</evidence>
<dbReference type="NCBIfam" id="NF006488">
    <property type="entry name" value="PRK08912.1"/>
    <property type="match status" value="1"/>
</dbReference>
<gene>
    <name evidence="7" type="ORF">SAMN05660686_00552</name>
</gene>
<evidence type="ECO:0000256" key="2">
    <source>
        <dbReference type="ARBA" id="ARBA00007441"/>
    </source>
</evidence>
<keyword evidence="3 7" id="KW-0032">Aminotransferase</keyword>
<dbReference type="Proteomes" id="UP000198615">
    <property type="component" value="Unassembled WGS sequence"/>
</dbReference>
<dbReference type="GO" id="GO:0016212">
    <property type="term" value="F:kynurenine-oxoglutarate transaminase activity"/>
    <property type="evidence" value="ECO:0007669"/>
    <property type="project" value="TreeGrafter"/>
</dbReference>
<dbReference type="InterPro" id="IPR051326">
    <property type="entry name" value="Kynurenine-oxoglutarate_AT"/>
</dbReference>
<dbReference type="Gene3D" id="3.90.1150.10">
    <property type="entry name" value="Aspartate Aminotransferase, domain 1"/>
    <property type="match status" value="1"/>
</dbReference>
<reference evidence="7 8" key="1">
    <citation type="submission" date="2016-10" db="EMBL/GenBank/DDBJ databases">
        <authorList>
            <person name="Varghese N."/>
            <person name="Submissions S."/>
        </authorList>
    </citation>
    <scope>NUCLEOTIDE SEQUENCE [LARGE SCALE GENOMIC DNA]</scope>
    <source>
        <strain evidence="7 8">DSM 18839</strain>
    </source>
</reference>
<dbReference type="EMBL" id="FNBW01000001">
    <property type="protein sequence ID" value="SDF17100.1"/>
    <property type="molecule type" value="Genomic_DNA"/>
</dbReference>
<keyword evidence="8" id="KW-1185">Reference proteome</keyword>
<sequence>MKAANSLLSSYGTTVFEVMSRLAIEHKAINLGQGFPDDRGPDPVLEQASKALYDPPNQYPPMMGVPELRQAVADHNGRFYGLDVDWQKEVMVSTGATEGLAACFLGLIEPGDEVVVIEPLYDCYLPMIRRAGGIPRPVRLTPPTWDLDLEALENAFSDRTKMIVVNDPQNPASKVYSRDELTAIAGLCQKYDAYALCDEAYEHLAFDGRPHIPLMSLDGMRERCVRIGSAGKTFSLTGWKVGYVTAPEHLLGPISKAHQFLVFTTAPNLQRAVAFGLAQDDSYFDGLRDDMARRRDRLTQGLTAIGLAPVTCQGTYFLFVDVAAHLYDAETDEGFCRRLVTDAGVAAVPVSAFYLDPQSAPRNFIRFCFAKQDPVLDGAVERLDTYLKEVGLGI</sequence>
<evidence type="ECO:0000313" key="7">
    <source>
        <dbReference type="EMBL" id="SDF17100.1"/>
    </source>
</evidence>
<dbReference type="OrthoDB" id="9763453at2"/>
<dbReference type="GO" id="GO:0030170">
    <property type="term" value="F:pyridoxal phosphate binding"/>
    <property type="evidence" value="ECO:0007669"/>
    <property type="project" value="InterPro"/>
</dbReference>
<dbReference type="RefSeq" id="WP_093147954.1">
    <property type="nucleotide sequence ID" value="NZ_FNBW01000001.1"/>
</dbReference>
<evidence type="ECO:0000256" key="1">
    <source>
        <dbReference type="ARBA" id="ARBA00001933"/>
    </source>
</evidence>
<evidence type="ECO:0000313" key="8">
    <source>
        <dbReference type="Proteomes" id="UP000198615"/>
    </source>
</evidence>
<organism evidence="7 8">
    <name type="scientific">Thalassobaculum litoreum DSM 18839</name>
    <dbReference type="NCBI Taxonomy" id="1123362"/>
    <lineage>
        <taxon>Bacteria</taxon>
        <taxon>Pseudomonadati</taxon>
        <taxon>Pseudomonadota</taxon>
        <taxon>Alphaproteobacteria</taxon>
        <taxon>Rhodospirillales</taxon>
        <taxon>Thalassobaculaceae</taxon>
        <taxon>Thalassobaculum</taxon>
    </lineage>
</organism>
<dbReference type="GO" id="GO:0005737">
    <property type="term" value="C:cytoplasm"/>
    <property type="evidence" value="ECO:0007669"/>
    <property type="project" value="TreeGrafter"/>
</dbReference>
<dbReference type="PANTHER" id="PTHR43807">
    <property type="entry name" value="FI04487P"/>
    <property type="match status" value="1"/>
</dbReference>
<dbReference type="InterPro" id="IPR004839">
    <property type="entry name" value="Aminotransferase_I/II_large"/>
</dbReference>
<protein>
    <submittedName>
        <fullName evidence="7">Aspartate/methionine/tyrosine aminotransferase</fullName>
    </submittedName>
</protein>
<name>A0A8G2BEG2_9PROT</name>
<dbReference type="CDD" id="cd00609">
    <property type="entry name" value="AAT_like"/>
    <property type="match status" value="1"/>
</dbReference>
<feature type="domain" description="Aminotransferase class I/classII large" evidence="6">
    <location>
        <begin position="28"/>
        <end position="383"/>
    </location>
</feature>
<dbReference type="Gene3D" id="3.40.640.10">
    <property type="entry name" value="Type I PLP-dependent aspartate aminotransferase-like (Major domain)"/>
    <property type="match status" value="1"/>
</dbReference>
<evidence type="ECO:0000259" key="6">
    <source>
        <dbReference type="Pfam" id="PF00155"/>
    </source>
</evidence>
<comment type="cofactor">
    <cofactor evidence="1">
        <name>pyridoxal 5'-phosphate</name>
        <dbReference type="ChEBI" id="CHEBI:597326"/>
    </cofactor>
</comment>
<comment type="caution">
    <text evidence="7">The sequence shown here is derived from an EMBL/GenBank/DDBJ whole genome shotgun (WGS) entry which is preliminary data.</text>
</comment>
<evidence type="ECO:0000256" key="3">
    <source>
        <dbReference type="ARBA" id="ARBA00022576"/>
    </source>
</evidence>
<evidence type="ECO:0000256" key="4">
    <source>
        <dbReference type="ARBA" id="ARBA00022679"/>
    </source>
</evidence>